<dbReference type="KEGG" id="ehx:EMIHUDRAFT_450199"/>
<reference evidence="2" key="2">
    <citation type="submission" date="2024-10" db="UniProtKB">
        <authorList>
            <consortium name="EnsemblProtists"/>
        </authorList>
    </citation>
    <scope>IDENTIFICATION</scope>
</reference>
<accession>A0A0D3JUL6</accession>
<organism evidence="2 3">
    <name type="scientific">Emiliania huxleyi (strain CCMP1516)</name>
    <dbReference type="NCBI Taxonomy" id="280463"/>
    <lineage>
        <taxon>Eukaryota</taxon>
        <taxon>Haptista</taxon>
        <taxon>Haptophyta</taxon>
        <taxon>Prymnesiophyceae</taxon>
        <taxon>Isochrysidales</taxon>
        <taxon>Noelaerhabdaceae</taxon>
        <taxon>Emiliania</taxon>
    </lineage>
</organism>
<reference evidence="3" key="1">
    <citation type="journal article" date="2013" name="Nature">
        <title>Pan genome of the phytoplankton Emiliania underpins its global distribution.</title>
        <authorList>
            <person name="Read B.A."/>
            <person name="Kegel J."/>
            <person name="Klute M.J."/>
            <person name="Kuo A."/>
            <person name="Lefebvre S.C."/>
            <person name="Maumus F."/>
            <person name="Mayer C."/>
            <person name="Miller J."/>
            <person name="Monier A."/>
            <person name="Salamov A."/>
            <person name="Young J."/>
            <person name="Aguilar M."/>
            <person name="Claverie J.M."/>
            <person name="Frickenhaus S."/>
            <person name="Gonzalez K."/>
            <person name="Herman E.K."/>
            <person name="Lin Y.C."/>
            <person name="Napier J."/>
            <person name="Ogata H."/>
            <person name="Sarno A.F."/>
            <person name="Shmutz J."/>
            <person name="Schroeder D."/>
            <person name="de Vargas C."/>
            <person name="Verret F."/>
            <person name="von Dassow P."/>
            <person name="Valentin K."/>
            <person name="Van de Peer Y."/>
            <person name="Wheeler G."/>
            <person name="Dacks J.B."/>
            <person name="Delwiche C.F."/>
            <person name="Dyhrman S.T."/>
            <person name="Glockner G."/>
            <person name="John U."/>
            <person name="Richards T."/>
            <person name="Worden A.Z."/>
            <person name="Zhang X."/>
            <person name="Grigoriev I.V."/>
            <person name="Allen A.E."/>
            <person name="Bidle K."/>
            <person name="Borodovsky M."/>
            <person name="Bowler C."/>
            <person name="Brownlee C."/>
            <person name="Cock J.M."/>
            <person name="Elias M."/>
            <person name="Gladyshev V.N."/>
            <person name="Groth M."/>
            <person name="Guda C."/>
            <person name="Hadaegh A."/>
            <person name="Iglesias-Rodriguez M.D."/>
            <person name="Jenkins J."/>
            <person name="Jones B.M."/>
            <person name="Lawson T."/>
            <person name="Leese F."/>
            <person name="Lindquist E."/>
            <person name="Lobanov A."/>
            <person name="Lomsadze A."/>
            <person name="Malik S.B."/>
            <person name="Marsh M.E."/>
            <person name="Mackinder L."/>
            <person name="Mock T."/>
            <person name="Mueller-Roeber B."/>
            <person name="Pagarete A."/>
            <person name="Parker M."/>
            <person name="Probert I."/>
            <person name="Quesneville H."/>
            <person name="Raines C."/>
            <person name="Rensing S.A."/>
            <person name="Riano-Pachon D.M."/>
            <person name="Richier S."/>
            <person name="Rokitta S."/>
            <person name="Shiraiwa Y."/>
            <person name="Soanes D.M."/>
            <person name="van der Giezen M."/>
            <person name="Wahlund T.M."/>
            <person name="Williams B."/>
            <person name="Wilson W."/>
            <person name="Wolfe G."/>
            <person name="Wurch L.L."/>
        </authorList>
    </citation>
    <scope>NUCLEOTIDE SEQUENCE</scope>
</reference>
<dbReference type="AlphaFoldDB" id="A0A0D3JUL6"/>
<dbReference type="HOGENOM" id="CLU_1398675_0_0_1"/>
<sequence length="195" mass="20760">MKVWWLAPLMLSVASGFDKEGLVAKTGIADVAGTRRFLFATEPTPDPTPNPTPNATVCVSKSSPPGCTYLTPNCTDEYLASLVTLRCSARYCNCLCVTRSFPLNPISTCNTQAEVEAIVADLGADLSTTLGVPPMTYDQVCDAFEAGQLSVAGLTTCKDIEGLIKQEDKVPAGMCFPPGFGTEEAICVEHNATRR</sequence>
<evidence type="ECO:0000313" key="3">
    <source>
        <dbReference type="Proteomes" id="UP000013827"/>
    </source>
</evidence>
<evidence type="ECO:0008006" key="4">
    <source>
        <dbReference type="Google" id="ProtNLM"/>
    </source>
</evidence>
<protein>
    <recommendedName>
        <fullName evidence="4">Extracellular membrane protein CFEM domain-containing protein</fullName>
    </recommendedName>
</protein>
<feature type="signal peptide" evidence="1">
    <location>
        <begin position="1"/>
        <end position="16"/>
    </location>
</feature>
<keyword evidence="3" id="KW-1185">Reference proteome</keyword>
<keyword evidence="1" id="KW-0732">Signal</keyword>
<feature type="chain" id="PRO_5044291565" description="Extracellular membrane protein CFEM domain-containing protein" evidence="1">
    <location>
        <begin position="17"/>
        <end position="195"/>
    </location>
</feature>
<dbReference type="EnsemblProtists" id="EOD27201">
    <property type="protein sequence ID" value="EOD27201"/>
    <property type="gene ID" value="EMIHUDRAFT_450199"/>
</dbReference>
<dbReference type="RefSeq" id="XP_005779630.1">
    <property type="nucleotide sequence ID" value="XM_005779573.1"/>
</dbReference>
<dbReference type="GeneID" id="17272747"/>
<evidence type="ECO:0000313" key="2">
    <source>
        <dbReference type="EnsemblProtists" id="EOD27201"/>
    </source>
</evidence>
<dbReference type="PaxDb" id="2903-EOD27201"/>
<dbReference type="Proteomes" id="UP000013827">
    <property type="component" value="Unassembled WGS sequence"/>
</dbReference>
<proteinExistence type="predicted"/>
<evidence type="ECO:0000256" key="1">
    <source>
        <dbReference type="SAM" id="SignalP"/>
    </source>
</evidence>
<name>A0A0D3JUL6_EMIH1</name>